<dbReference type="GO" id="GO:0005524">
    <property type="term" value="F:ATP binding"/>
    <property type="evidence" value="ECO:0007669"/>
    <property type="project" value="UniProtKB-KW"/>
</dbReference>
<dbReference type="AlphaFoldDB" id="A0A268RVH7"/>
<dbReference type="InterPro" id="IPR003439">
    <property type="entry name" value="ABC_transporter-like_ATP-bd"/>
</dbReference>
<dbReference type="InterPro" id="IPR027417">
    <property type="entry name" value="P-loop_NTPase"/>
</dbReference>
<dbReference type="GO" id="GO:0016887">
    <property type="term" value="F:ATP hydrolysis activity"/>
    <property type="evidence" value="ECO:0007669"/>
    <property type="project" value="InterPro"/>
</dbReference>
<evidence type="ECO:0000313" key="5">
    <source>
        <dbReference type="Proteomes" id="UP000216133"/>
    </source>
</evidence>
<evidence type="ECO:0000313" key="4">
    <source>
        <dbReference type="EMBL" id="PAF24253.1"/>
    </source>
</evidence>
<feature type="domain" description="ABC transporter" evidence="3">
    <location>
        <begin position="2"/>
        <end position="227"/>
    </location>
</feature>
<dbReference type="InterPro" id="IPR003593">
    <property type="entry name" value="AAA+_ATPase"/>
</dbReference>
<dbReference type="Pfam" id="PF00005">
    <property type="entry name" value="ABC_tran"/>
    <property type="match status" value="1"/>
</dbReference>
<dbReference type="Gene3D" id="3.40.50.300">
    <property type="entry name" value="P-loop containing nucleotide triphosphate hydrolases"/>
    <property type="match status" value="1"/>
</dbReference>
<proteinExistence type="predicted"/>
<evidence type="ECO:0000259" key="3">
    <source>
        <dbReference type="PROSITE" id="PS50893"/>
    </source>
</evidence>
<dbReference type="PANTHER" id="PTHR43158">
    <property type="entry name" value="SKFA PEPTIDE EXPORT ATP-BINDING PROTEIN SKFE"/>
    <property type="match status" value="1"/>
</dbReference>
<evidence type="ECO:0000256" key="1">
    <source>
        <dbReference type="ARBA" id="ARBA00022741"/>
    </source>
</evidence>
<keyword evidence="2 4" id="KW-0067">ATP-binding</keyword>
<dbReference type="EMBL" id="NPBS01000117">
    <property type="protein sequence ID" value="PAF24253.1"/>
    <property type="molecule type" value="Genomic_DNA"/>
</dbReference>
<dbReference type="Proteomes" id="UP000216133">
    <property type="component" value="Unassembled WGS sequence"/>
</dbReference>
<dbReference type="CDD" id="cd03230">
    <property type="entry name" value="ABC_DR_subfamily_A"/>
    <property type="match status" value="1"/>
</dbReference>
<dbReference type="SUPFAM" id="SSF52540">
    <property type="entry name" value="P-loop containing nucleoside triphosphate hydrolases"/>
    <property type="match status" value="1"/>
</dbReference>
<dbReference type="SMART" id="SM00382">
    <property type="entry name" value="AAA"/>
    <property type="match status" value="1"/>
</dbReference>
<organism evidence="4 5">
    <name type="scientific">Shouchella clausii</name>
    <name type="common">Alkalihalobacillus clausii</name>
    <dbReference type="NCBI Taxonomy" id="79880"/>
    <lineage>
        <taxon>Bacteria</taxon>
        <taxon>Bacillati</taxon>
        <taxon>Bacillota</taxon>
        <taxon>Bacilli</taxon>
        <taxon>Bacillales</taxon>
        <taxon>Bacillaceae</taxon>
        <taxon>Shouchella</taxon>
    </lineage>
</organism>
<accession>A0A268RVH7</accession>
<reference evidence="4 5" key="1">
    <citation type="submission" date="2017-07" db="EMBL/GenBank/DDBJ databases">
        <title>Isolation and whole genome analysis of endospore-forming bacteria from heroin.</title>
        <authorList>
            <person name="Kalinowski J."/>
            <person name="Ahrens B."/>
            <person name="Al-Dilaimi A."/>
            <person name="Winkler A."/>
            <person name="Wibberg D."/>
            <person name="Schleenbecker U."/>
            <person name="Ruckert C."/>
            <person name="Wolfel R."/>
            <person name="Grass G."/>
        </authorList>
    </citation>
    <scope>NUCLEOTIDE SEQUENCE [LARGE SCALE GENOMIC DNA]</scope>
    <source>
        <strain evidence="4 5">7523-2</strain>
    </source>
</reference>
<dbReference type="PANTHER" id="PTHR43158:SF5">
    <property type="entry name" value="ABC TRANSPORTER, ATP-BINDING PROTEIN"/>
    <property type="match status" value="1"/>
</dbReference>
<name>A0A268RVH7_SHOCL</name>
<comment type="caution">
    <text evidence="4">The sequence shown here is derived from an EMBL/GenBank/DDBJ whole genome shotgun (WGS) entry which is preliminary data.</text>
</comment>
<evidence type="ECO:0000256" key="2">
    <source>
        <dbReference type="ARBA" id="ARBA00022840"/>
    </source>
</evidence>
<dbReference type="RefSeq" id="WP_095239445.1">
    <property type="nucleotide sequence ID" value="NZ_CP155469.1"/>
</dbReference>
<keyword evidence="1" id="KW-0547">Nucleotide-binding</keyword>
<dbReference type="PROSITE" id="PS50893">
    <property type="entry name" value="ABC_TRANSPORTER_2"/>
    <property type="match status" value="1"/>
</dbReference>
<sequence>MIEINNVHFSYGETKALKNVTINEKEPIIIGLWGRNGAGKTTLMKLLAGLEKPESGTVLVNGIAPYNYSGSMRHVAYMHENHPFSELWNVTDALRFASYFYQNWDGELANELVDLFELPRHKKIRKFSKGMQTLTKIVIGLASKTPVTIMDEPTNGLDADMRKLFYEVLLETYEDHPRMFLLSTHHIDELKPLCEKIAIVDQKTIIRYEETEMLTVQGILLTGERAAIEELTAGYNILEERTLGNVVNVMLDDSFSETWAERAKAAHVNIEKASLQDYLVSLTKKQKKEVQQ</sequence>
<protein>
    <submittedName>
        <fullName evidence="4">Multidrug ABC transporter ATP-binding protein</fullName>
    </submittedName>
</protein>
<gene>
    <name evidence="4" type="ORF">CHH61_19610</name>
</gene>